<dbReference type="InterPro" id="IPR008999">
    <property type="entry name" value="Actin-crosslinking"/>
</dbReference>
<dbReference type="OrthoDB" id="62120at2759"/>
<protein>
    <submittedName>
        <fullName evidence="8">Putative glucan 1,3-beta-glucosidase A</fullName>
    </submittedName>
</protein>
<dbReference type="Gene3D" id="2.80.10.50">
    <property type="match status" value="1"/>
</dbReference>
<evidence type="ECO:0000256" key="3">
    <source>
        <dbReference type="ARBA" id="ARBA00023295"/>
    </source>
</evidence>
<dbReference type="InterPro" id="IPR010431">
    <property type="entry name" value="Fascin"/>
</dbReference>
<feature type="domain" description="DUF7910" evidence="7">
    <location>
        <begin position="80"/>
        <end position="218"/>
    </location>
</feature>
<feature type="domain" description="Glycoside hydrolase family 5" evidence="6">
    <location>
        <begin position="243"/>
        <end position="514"/>
    </location>
</feature>
<dbReference type="AlphaFoldDB" id="A0A834TEC5"/>
<reference evidence="8" key="1">
    <citation type="submission" date="2020-09" db="EMBL/GenBank/DDBJ databases">
        <title>Genome-Enabled Discovery of Anthraquinone Biosynthesis in Senna tora.</title>
        <authorList>
            <person name="Kang S.-H."/>
            <person name="Pandey R.P."/>
            <person name="Lee C.-M."/>
            <person name="Sim J.-S."/>
            <person name="Jeong J.-T."/>
            <person name="Choi B.-S."/>
            <person name="Jung M."/>
            <person name="Ginzburg D."/>
            <person name="Zhao K."/>
            <person name="Won S.Y."/>
            <person name="Oh T.-J."/>
            <person name="Yu Y."/>
            <person name="Kim N.-H."/>
            <person name="Lee O.R."/>
            <person name="Lee T.-H."/>
            <person name="Bashyal P."/>
            <person name="Kim T.-S."/>
            <person name="Lee W.-H."/>
            <person name="Kawkins C."/>
            <person name="Kim C.-K."/>
            <person name="Kim J.S."/>
            <person name="Ahn B.O."/>
            <person name="Rhee S.Y."/>
            <person name="Sohng J.K."/>
        </authorList>
    </citation>
    <scope>NUCLEOTIDE SEQUENCE</scope>
    <source>
        <tissue evidence="8">Leaf</tissue>
    </source>
</reference>
<evidence type="ECO:0000313" key="9">
    <source>
        <dbReference type="Proteomes" id="UP000634136"/>
    </source>
</evidence>
<organism evidence="8 9">
    <name type="scientific">Senna tora</name>
    <dbReference type="NCBI Taxonomy" id="362788"/>
    <lineage>
        <taxon>Eukaryota</taxon>
        <taxon>Viridiplantae</taxon>
        <taxon>Streptophyta</taxon>
        <taxon>Embryophyta</taxon>
        <taxon>Tracheophyta</taxon>
        <taxon>Spermatophyta</taxon>
        <taxon>Magnoliopsida</taxon>
        <taxon>eudicotyledons</taxon>
        <taxon>Gunneridae</taxon>
        <taxon>Pentapetalae</taxon>
        <taxon>rosids</taxon>
        <taxon>fabids</taxon>
        <taxon>Fabales</taxon>
        <taxon>Fabaceae</taxon>
        <taxon>Caesalpinioideae</taxon>
        <taxon>Cassia clade</taxon>
        <taxon>Senna</taxon>
    </lineage>
</organism>
<dbReference type="PANTHER" id="PTHR10551">
    <property type="entry name" value="FASCIN"/>
    <property type="match status" value="1"/>
</dbReference>
<dbReference type="Pfam" id="PF25490">
    <property type="entry name" value="DUF7910"/>
    <property type="match status" value="1"/>
</dbReference>
<evidence type="ECO:0000256" key="2">
    <source>
        <dbReference type="ARBA" id="ARBA00022801"/>
    </source>
</evidence>
<dbReference type="GO" id="GO:0051017">
    <property type="term" value="P:actin filament bundle assembly"/>
    <property type="evidence" value="ECO:0007669"/>
    <property type="project" value="TreeGrafter"/>
</dbReference>
<evidence type="ECO:0000259" key="6">
    <source>
        <dbReference type="Pfam" id="PF00150"/>
    </source>
</evidence>
<keyword evidence="5" id="KW-1133">Transmembrane helix</keyword>
<keyword evidence="5" id="KW-0812">Transmembrane</keyword>
<dbReference type="InterPro" id="IPR017853">
    <property type="entry name" value="GH"/>
</dbReference>
<evidence type="ECO:0000313" key="8">
    <source>
        <dbReference type="EMBL" id="KAF7815594.1"/>
    </source>
</evidence>
<dbReference type="CDD" id="cd00257">
    <property type="entry name" value="beta-trefoil_FSCN-like"/>
    <property type="match status" value="1"/>
</dbReference>
<dbReference type="GO" id="GO:0004553">
    <property type="term" value="F:hydrolase activity, hydrolyzing O-glycosyl compounds"/>
    <property type="evidence" value="ECO:0007669"/>
    <property type="project" value="InterPro"/>
</dbReference>
<keyword evidence="9" id="KW-1185">Reference proteome</keyword>
<dbReference type="Pfam" id="PF00150">
    <property type="entry name" value="Cellulase"/>
    <property type="match status" value="1"/>
</dbReference>
<proteinExistence type="inferred from homology"/>
<dbReference type="PANTHER" id="PTHR10551:SF14">
    <property type="entry name" value="CELLULASE CONTAINING PROTEIN, EXPRESSED"/>
    <property type="match status" value="1"/>
</dbReference>
<comment type="similarity">
    <text evidence="1 4">Belongs to the glycosyl hydrolase 5 (cellulase A) family.</text>
</comment>
<dbReference type="GO" id="GO:0016477">
    <property type="term" value="P:cell migration"/>
    <property type="evidence" value="ECO:0007669"/>
    <property type="project" value="TreeGrafter"/>
</dbReference>
<evidence type="ECO:0000256" key="5">
    <source>
        <dbReference type="SAM" id="Phobius"/>
    </source>
</evidence>
<comment type="caution">
    <text evidence="8">The sequence shown here is derived from an EMBL/GenBank/DDBJ whole genome shotgun (WGS) entry which is preliminary data.</text>
</comment>
<keyword evidence="5" id="KW-0472">Membrane</keyword>
<keyword evidence="3 4" id="KW-0326">Glycosidase</keyword>
<dbReference type="GO" id="GO:0005737">
    <property type="term" value="C:cytoplasm"/>
    <property type="evidence" value="ECO:0007669"/>
    <property type="project" value="TreeGrafter"/>
</dbReference>
<dbReference type="GO" id="GO:0051015">
    <property type="term" value="F:actin filament binding"/>
    <property type="evidence" value="ECO:0007669"/>
    <property type="project" value="InterPro"/>
</dbReference>
<dbReference type="SUPFAM" id="SSF50405">
    <property type="entry name" value="Actin-crosslinking proteins"/>
    <property type="match status" value="1"/>
</dbReference>
<dbReference type="InterPro" id="IPR001547">
    <property type="entry name" value="Glyco_hydro_5"/>
</dbReference>
<dbReference type="EMBL" id="JAAIUW010000009">
    <property type="protein sequence ID" value="KAF7815594.1"/>
    <property type="molecule type" value="Genomic_DNA"/>
</dbReference>
<dbReference type="Proteomes" id="UP000634136">
    <property type="component" value="Unassembled WGS sequence"/>
</dbReference>
<evidence type="ECO:0000256" key="4">
    <source>
        <dbReference type="RuleBase" id="RU361153"/>
    </source>
</evidence>
<dbReference type="GO" id="GO:0000272">
    <property type="term" value="P:polysaccharide catabolic process"/>
    <property type="evidence" value="ECO:0007669"/>
    <property type="project" value="InterPro"/>
</dbReference>
<dbReference type="InterPro" id="IPR057232">
    <property type="entry name" value="DUF7910"/>
</dbReference>
<dbReference type="GO" id="GO:0015629">
    <property type="term" value="C:actin cytoskeleton"/>
    <property type="evidence" value="ECO:0007669"/>
    <property type="project" value="TreeGrafter"/>
</dbReference>
<dbReference type="SUPFAM" id="SSF51445">
    <property type="entry name" value="(Trans)glycosidases"/>
    <property type="match status" value="1"/>
</dbReference>
<evidence type="ECO:0000259" key="7">
    <source>
        <dbReference type="Pfam" id="PF25490"/>
    </source>
</evidence>
<dbReference type="Gene3D" id="3.20.20.80">
    <property type="entry name" value="Glycosidases"/>
    <property type="match status" value="1"/>
</dbReference>
<gene>
    <name evidence="8" type="ORF">G2W53_029563</name>
</gene>
<dbReference type="GO" id="GO:0007163">
    <property type="term" value="P:establishment or maintenance of cell polarity"/>
    <property type="evidence" value="ECO:0007669"/>
    <property type="project" value="TreeGrafter"/>
</dbReference>
<keyword evidence="2 4" id="KW-0378">Hydrolase</keyword>
<name>A0A834TEC5_9FABA</name>
<feature type="transmembrane region" description="Helical" evidence="5">
    <location>
        <begin position="7"/>
        <end position="24"/>
    </location>
</feature>
<evidence type="ECO:0000256" key="1">
    <source>
        <dbReference type="ARBA" id="ARBA00005641"/>
    </source>
</evidence>
<accession>A0A834TEC5</accession>
<sequence>MGNLRIWVLRLFVFGIIANLLPISESSPSHMHLQKKAKVEAKTEAVSTKSGFKVRGTNLGGWLVVEGWILEPDFFNDIPNGNFTDGTVLQFMSVTTQKYLCANSGGGDFIVANCNETCGWENFRLWRLNETTFRIRVPLPNEQFVGLDGTQVVAVVNNATKSATFEIIKQSNDSNRVRIKASNGFFLQAKSETEVTADVSEVSGWENNDPTVFNLTMVSQIQGDFQVQNGYGAQASSIMKEHYDTFIVENDFKYMNESGVNAVRIPVGWWTAYDPNPPFPFVSGTLQALDNAFSWAQKYGLKVILDLHAAPGSQNGVAHSATRDGSLEWGKSYETIQQSLEVIDFFAARYGKHESLYGIELLNEPLYPYVILPTLEEYSKAAYDVVRKYNPTVYVILSVRLSFTEADVPSLEELVPLANTLENAVIDVHWYSLYYNIFTNLTAQQEIEYILVNRTQQMNQLLDNSGSALIYIGEWSCGWDVENATEKELKDFANAQIEVYDKATFGWSFWTWKNVQQNNWSLKWLIQNGYINLLNN</sequence>